<evidence type="ECO:0000256" key="3">
    <source>
        <dbReference type="ARBA" id="ARBA00020378"/>
    </source>
</evidence>
<sequence>MRKDPLIKVEDKLAINRYRVDEGRPHVRIKRHEDPSPQLLAMTKICPAGCYELTEDGAVEVSPAGCMECGTCRVVTSETGEIEWAYPIGGYGIQFKFG</sequence>
<evidence type="ECO:0000313" key="12">
    <source>
        <dbReference type="EMBL" id="MBK1699001.1"/>
    </source>
</evidence>
<evidence type="ECO:0000256" key="2">
    <source>
        <dbReference type="ARBA" id="ARBA00009192"/>
    </source>
</evidence>
<dbReference type="EMBL" id="NRRE01000033">
    <property type="protein sequence ID" value="MBK1699001.1"/>
    <property type="molecule type" value="Genomic_DNA"/>
</dbReference>
<dbReference type="PIRSF" id="PIRSF036548">
    <property type="entry name" value="Fdx_FixX"/>
    <property type="match status" value="1"/>
</dbReference>
<evidence type="ECO:0000256" key="10">
    <source>
        <dbReference type="PIRNR" id="PIRNR036548"/>
    </source>
</evidence>
<keyword evidence="4 10" id="KW-0813">Transport</keyword>
<evidence type="ECO:0000259" key="11">
    <source>
        <dbReference type="Pfam" id="PF05187"/>
    </source>
</evidence>
<comment type="caution">
    <text evidence="12">The sequence shown here is derived from an EMBL/GenBank/DDBJ whole genome shotgun (WGS) entry which is preliminary data.</text>
</comment>
<dbReference type="Pfam" id="PF05187">
    <property type="entry name" value="Fer4_ETF_QO"/>
    <property type="match status" value="1"/>
</dbReference>
<evidence type="ECO:0000256" key="6">
    <source>
        <dbReference type="ARBA" id="ARBA00022982"/>
    </source>
</evidence>
<evidence type="ECO:0000256" key="7">
    <source>
        <dbReference type="ARBA" id="ARBA00023004"/>
    </source>
</evidence>
<keyword evidence="7 10" id="KW-0408">Iron</keyword>
<dbReference type="PANTHER" id="PTHR43082">
    <property type="entry name" value="FERREDOXIN-LIKE"/>
    <property type="match status" value="1"/>
</dbReference>
<dbReference type="GO" id="GO:0051536">
    <property type="term" value="F:iron-sulfur cluster binding"/>
    <property type="evidence" value="ECO:0007669"/>
    <property type="project" value="UniProtKB-KW"/>
</dbReference>
<comment type="similarity">
    <text evidence="2">To ferredoxins from P.putida and C.tartarivorum, ferredoxin I from A.vinelandii, ferredoxin II from D.desulfuricans.</text>
</comment>
<accession>A0A934QLC0</accession>
<evidence type="ECO:0000313" key="13">
    <source>
        <dbReference type="Proteomes" id="UP000778970"/>
    </source>
</evidence>
<dbReference type="SUPFAM" id="SSF54862">
    <property type="entry name" value="4Fe-4S ferredoxins"/>
    <property type="match status" value="1"/>
</dbReference>
<keyword evidence="13" id="KW-1185">Reference proteome</keyword>
<dbReference type="InterPro" id="IPR012206">
    <property type="entry name" value="Fd_FixX"/>
</dbReference>
<gene>
    <name evidence="12" type="ORF">CKO21_17295</name>
</gene>
<evidence type="ECO:0000256" key="5">
    <source>
        <dbReference type="ARBA" id="ARBA00022723"/>
    </source>
</evidence>
<reference evidence="12" key="2">
    <citation type="journal article" date="2020" name="Microorganisms">
        <title>Osmotic Adaptation and Compatible Solute Biosynthesis of Phototrophic Bacteria as Revealed from Genome Analyses.</title>
        <authorList>
            <person name="Imhoff J.F."/>
            <person name="Rahn T."/>
            <person name="Kunzel S."/>
            <person name="Keller A."/>
            <person name="Neulinger S.C."/>
        </authorList>
    </citation>
    <scope>NUCLEOTIDE SEQUENCE</scope>
    <source>
        <strain evidence="12">DSM 9154</strain>
    </source>
</reference>
<organism evidence="12 13">
    <name type="scientific">Rhodovibrio salinarum</name>
    <dbReference type="NCBI Taxonomy" id="1087"/>
    <lineage>
        <taxon>Bacteria</taxon>
        <taxon>Pseudomonadati</taxon>
        <taxon>Pseudomonadota</taxon>
        <taxon>Alphaproteobacteria</taxon>
        <taxon>Rhodospirillales</taxon>
        <taxon>Rhodovibrionaceae</taxon>
        <taxon>Rhodovibrio</taxon>
    </lineage>
</organism>
<evidence type="ECO:0000256" key="9">
    <source>
        <dbReference type="ARBA" id="ARBA00023231"/>
    </source>
</evidence>
<feature type="domain" description="ETF-QO/FixX C-terminal" evidence="11">
    <location>
        <begin position="42"/>
        <end position="95"/>
    </location>
</feature>
<proteinExistence type="predicted"/>
<dbReference type="Gene3D" id="3.30.70.20">
    <property type="match status" value="1"/>
</dbReference>
<dbReference type="Proteomes" id="UP000778970">
    <property type="component" value="Unassembled WGS sequence"/>
</dbReference>
<keyword evidence="6 10" id="KW-0249">Electron transport</keyword>
<evidence type="ECO:0000256" key="8">
    <source>
        <dbReference type="ARBA" id="ARBA00023014"/>
    </source>
</evidence>
<evidence type="ECO:0000256" key="1">
    <source>
        <dbReference type="ARBA" id="ARBA00003208"/>
    </source>
</evidence>
<dbReference type="RefSeq" id="WP_027289761.1">
    <property type="nucleotide sequence ID" value="NZ_NRRE01000033.1"/>
</dbReference>
<dbReference type="AlphaFoldDB" id="A0A934QLC0"/>
<keyword evidence="8 10" id="KW-0411">Iron-sulfur</keyword>
<protein>
    <recommendedName>
        <fullName evidence="3 10">Ferredoxin-like protein</fullName>
    </recommendedName>
</protein>
<name>A0A934QLC0_9PROT</name>
<dbReference type="PANTHER" id="PTHR43082:SF3">
    <property type="entry name" value="FERREDOXIN-LIKE PROTEIN YDIT"/>
    <property type="match status" value="1"/>
</dbReference>
<comment type="function">
    <text evidence="1 10">Could be a 3Fe-4S cluster-containing protein.</text>
</comment>
<evidence type="ECO:0000256" key="4">
    <source>
        <dbReference type="ARBA" id="ARBA00022448"/>
    </source>
</evidence>
<keyword evidence="5 10" id="KW-0479">Metal-binding</keyword>
<dbReference type="InterPro" id="IPR007859">
    <property type="entry name" value="ETF-QO/FixX_C"/>
</dbReference>
<keyword evidence="9" id="KW-0535">Nitrogen fixation</keyword>
<dbReference type="GO" id="GO:0005506">
    <property type="term" value="F:iron ion binding"/>
    <property type="evidence" value="ECO:0007669"/>
    <property type="project" value="UniProtKB-UniRule"/>
</dbReference>
<reference evidence="12" key="1">
    <citation type="submission" date="2017-08" db="EMBL/GenBank/DDBJ databases">
        <authorList>
            <person name="Imhoff J.F."/>
            <person name="Rahn T."/>
            <person name="Kuenzel S."/>
            <person name="Neulinger S.C."/>
        </authorList>
    </citation>
    <scope>NUCLEOTIDE SEQUENCE</scope>
    <source>
        <strain evidence="12">DSM 9154</strain>
    </source>
</reference>